<organism evidence="3 4">
    <name type="scientific">Brevundimonas faecalis</name>
    <dbReference type="NCBI Taxonomy" id="947378"/>
    <lineage>
        <taxon>Bacteria</taxon>
        <taxon>Pseudomonadati</taxon>
        <taxon>Pseudomonadota</taxon>
        <taxon>Alphaproteobacteria</taxon>
        <taxon>Caulobacterales</taxon>
        <taxon>Caulobacteraceae</taxon>
        <taxon>Brevundimonas</taxon>
    </lineage>
</organism>
<dbReference type="Pfam" id="PF05232">
    <property type="entry name" value="BTP"/>
    <property type="match status" value="2"/>
</dbReference>
<dbReference type="NCBIfam" id="NF033664">
    <property type="entry name" value="PACE_transport"/>
    <property type="match status" value="1"/>
</dbReference>
<dbReference type="Proteomes" id="UP001549313">
    <property type="component" value="Unassembled WGS sequence"/>
</dbReference>
<feature type="transmembrane region" description="Helical" evidence="1">
    <location>
        <begin position="79"/>
        <end position="100"/>
    </location>
</feature>
<feature type="domain" description="Chlorhexidine efflux transporter" evidence="2">
    <location>
        <begin position="3"/>
        <end position="64"/>
    </location>
</feature>
<evidence type="ECO:0000259" key="2">
    <source>
        <dbReference type="Pfam" id="PF05232"/>
    </source>
</evidence>
<protein>
    <submittedName>
        <fullName evidence="3">Membrane protein</fullName>
    </submittedName>
</protein>
<evidence type="ECO:0000313" key="3">
    <source>
        <dbReference type="EMBL" id="MET4682947.1"/>
    </source>
</evidence>
<dbReference type="InterPro" id="IPR058208">
    <property type="entry name" value="PACE"/>
</dbReference>
<gene>
    <name evidence="3" type="ORF">ABIE19_000856</name>
</gene>
<keyword evidence="1" id="KW-0812">Transmembrane</keyword>
<feature type="domain" description="Chlorhexidine efflux transporter" evidence="2">
    <location>
        <begin position="73"/>
        <end position="135"/>
    </location>
</feature>
<reference evidence="3 4" key="1">
    <citation type="submission" date="2024-06" db="EMBL/GenBank/DDBJ databases">
        <title>Sorghum-associated microbial communities from plants grown in Nebraska, USA.</title>
        <authorList>
            <person name="Schachtman D."/>
        </authorList>
    </citation>
    <scope>NUCLEOTIDE SEQUENCE [LARGE SCALE GENOMIC DNA]</scope>
    <source>
        <strain evidence="3 4">2814</strain>
    </source>
</reference>
<feature type="transmembrane region" description="Helical" evidence="1">
    <location>
        <begin position="106"/>
        <end position="125"/>
    </location>
</feature>
<comment type="caution">
    <text evidence="3">The sequence shown here is derived from an EMBL/GenBank/DDBJ whole genome shotgun (WGS) entry which is preliminary data.</text>
</comment>
<sequence length="149" mass="16497">MSRTLPDRIRHAVLFEAFALAIFTPGAALAFNHPIERMGVIGIVSATIATVWNFVFNLGFDRALIRFTGGVRKTFGLRVVHALMFEGGLVILLIPMVAWFLGISLWAALMMDLAIVAFYLVYAFLFNLTYDRLFPVPTVSAFEAAPRAA</sequence>
<keyword evidence="4" id="KW-1185">Reference proteome</keyword>
<accession>A0ABV2RAH9</accession>
<dbReference type="InterPro" id="IPR007896">
    <property type="entry name" value="BTP_bacteria"/>
</dbReference>
<keyword evidence="1" id="KW-1133">Transmembrane helix</keyword>
<proteinExistence type="predicted"/>
<dbReference type="RefSeq" id="WP_354087896.1">
    <property type="nucleotide sequence ID" value="NZ_JBEPTF010000001.1"/>
</dbReference>
<dbReference type="EMBL" id="JBEPTF010000001">
    <property type="protein sequence ID" value="MET4682947.1"/>
    <property type="molecule type" value="Genomic_DNA"/>
</dbReference>
<evidence type="ECO:0000313" key="4">
    <source>
        <dbReference type="Proteomes" id="UP001549313"/>
    </source>
</evidence>
<evidence type="ECO:0000256" key="1">
    <source>
        <dbReference type="SAM" id="Phobius"/>
    </source>
</evidence>
<keyword evidence="1" id="KW-0472">Membrane</keyword>
<name>A0ABV2RAH9_9CAUL</name>
<feature type="transmembrane region" description="Helical" evidence="1">
    <location>
        <begin position="12"/>
        <end position="32"/>
    </location>
</feature>
<feature type="transmembrane region" description="Helical" evidence="1">
    <location>
        <begin position="38"/>
        <end position="58"/>
    </location>
</feature>